<protein>
    <recommendedName>
        <fullName evidence="5">Transmembrane protein</fullName>
    </recommendedName>
</protein>
<dbReference type="EMBL" id="JAPFFF010000006">
    <property type="protein sequence ID" value="KAK8886914.1"/>
    <property type="molecule type" value="Genomic_DNA"/>
</dbReference>
<evidence type="ECO:0000313" key="3">
    <source>
        <dbReference type="EMBL" id="KAK8886914.1"/>
    </source>
</evidence>
<evidence type="ECO:0000313" key="4">
    <source>
        <dbReference type="Proteomes" id="UP001470230"/>
    </source>
</evidence>
<gene>
    <name evidence="3" type="ORF">M9Y10_037947</name>
</gene>
<reference evidence="3 4" key="1">
    <citation type="submission" date="2024-04" db="EMBL/GenBank/DDBJ databases">
        <title>Tritrichomonas musculus Genome.</title>
        <authorList>
            <person name="Alves-Ferreira E."/>
            <person name="Grigg M."/>
            <person name="Lorenzi H."/>
            <person name="Galac M."/>
        </authorList>
    </citation>
    <scope>NUCLEOTIDE SEQUENCE [LARGE SCALE GENOMIC DNA]</scope>
    <source>
        <strain evidence="3 4">EAF2021</strain>
    </source>
</reference>
<feature type="chain" id="PRO_5045594655" description="Transmembrane protein" evidence="2">
    <location>
        <begin position="27"/>
        <end position="454"/>
    </location>
</feature>
<keyword evidence="1" id="KW-0812">Transmembrane</keyword>
<evidence type="ECO:0008006" key="5">
    <source>
        <dbReference type="Google" id="ProtNLM"/>
    </source>
</evidence>
<keyword evidence="4" id="KW-1185">Reference proteome</keyword>
<proteinExistence type="predicted"/>
<accession>A0ABR2K785</accession>
<keyword evidence="1" id="KW-0472">Membrane</keyword>
<feature type="transmembrane region" description="Helical" evidence="1">
    <location>
        <begin position="398"/>
        <end position="418"/>
    </location>
</feature>
<evidence type="ECO:0000256" key="2">
    <source>
        <dbReference type="SAM" id="SignalP"/>
    </source>
</evidence>
<organism evidence="3 4">
    <name type="scientific">Tritrichomonas musculus</name>
    <dbReference type="NCBI Taxonomy" id="1915356"/>
    <lineage>
        <taxon>Eukaryota</taxon>
        <taxon>Metamonada</taxon>
        <taxon>Parabasalia</taxon>
        <taxon>Tritrichomonadida</taxon>
        <taxon>Tritrichomonadidae</taxon>
        <taxon>Tritrichomonas</taxon>
    </lineage>
</organism>
<name>A0ABR2K785_9EUKA</name>
<dbReference type="Proteomes" id="UP001470230">
    <property type="component" value="Unassembled WGS sequence"/>
</dbReference>
<sequence>MLNSTILGLSTILLAGSPFSMAPVSGSRTFSVDKSLFTRSIHNLFYFNIFTGNAKFSKTTFDNIIGGAIRVDSAYDAKDQVIEKRYAPNIMSQNFYSFESCMFRNCHISGEKFNGGAVSINVPAGKDFDVDISFEFSSFYNCYAAGGQGGALYGYRIGDVSLLETCFSMCFTREQSSTGDTGTGTAVYLHHRASTERTKSRGSSYDRCPPQAAMYPNTESVFYVMMGKVDFDHSNFTNNVVEQGSSAICLVEQKYCNIDFTSCINCIGENTIHIVGQTDASCDINTVNFVNCANHSEAKELYGVVAVLYTQITLDDSVFIMGDNKFLAIRDQKDTTSKITFNKCTFDRAQNQLSDTSICDFKSCAFGTQDPKTNKFTYFDSRECWEINPDRLPASNTVYAFFIFFALFCGIVGFGIYLQVTQVLCGEAVVSTNYDAAPAISEPINNAQYDTLPE</sequence>
<keyword evidence="1" id="KW-1133">Transmembrane helix</keyword>
<evidence type="ECO:0000256" key="1">
    <source>
        <dbReference type="SAM" id="Phobius"/>
    </source>
</evidence>
<comment type="caution">
    <text evidence="3">The sequence shown here is derived from an EMBL/GenBank/DDBJ whole genome shotgun (WGS) entry which is preliminary data.</text>
</comment>
<feature type="signal peptide" evidence="2">
    <location>
        <begin position="1"/>
        <end position="26"/>
    </location>
</feature>
<keyword evidence="2" id="KW-0732">Signal</keyword>